<dbReference type="EMBL" id="GFPF01003837">
    <property type="protein sequence ID" value="MAA14983.1"/>
    <property type="molecule type" value="Transcribed_RNA"/>
</dbReference>
<dbReference type="AlphaFoldDB" id="A0A224YL76"/>
<name>A0A224YL76_9ACAR</name>
<keyword evidence="1" id="KW-0732">Signal</keyword>
<organism evidence="2">
    <name type="scientific">Rhipicephalus zambeziensis</name>
    <dbReference type="NCBI Taxonomy" id="60191"/>
    <lineage>
        <taxon>Eukaryota</taxon>
        <taxon>Metazoa</taxon>
        <taxon>Ecdysozoa</taxon>
        <taxon>Arthropoda</taxon>
        <taxon>Chelicerata</taxon>
        <taxon>Arachnida</taxon>
        <taxon>Acari</taxon>
        <taxon>Parasitiformes</taxon>
        <taxon>Ixodida</taxon>
        <taxon>Ixodoidea</taxon>
        <taxon>Ixodidae</taxon>
        <taxon>Rhipicephalinae</taxon>
        <taxon>Rhipicephalus</taxon>
        <taxon>Rhipicephalus</taxon>
    </lineage>
</organism>
<dbReference type="Gene3D" id="2.40.128.20">
    <property type="match status" value="1"/>
</dbReference>
<evidence type="ECO:0000256" key="1">
    <source>
        <dbReference type="SAM" id="SignalP"/>
    </source>
</evidence>
<protein>
    <submittedName>
        <fullName evidence="2">Lipocalin</fullName>
    </submittedName>
</protein>
<dbReference type="GO" id="GO:0043176">
    <property type="term" value="F:amine binding"/>
    <property type="evidence" value="ECO:0007669"/>
    <property type="project" value="InterPro"/>
</dbReference>
<dbReference type="InterPro" id="IPR002970">
    <property type="entry name" value="Tick_his-bd"/>
</dbReference>
<evidence type="ECO:0000313" key="2">
    <source>
        <dbReference type="EMBL" id="MAA14983.1"/>
    </source>
</evidence>
<proteinExistence type="predicted"/>
<reference evidence="2" key="1">
    <citation type="journal article" date="2017" name="Parasit. Vectors">
        <title>Sialotranscriptomics of Rhipicephalus zambeziensis reveals intricate expression profiles of secretory proteins and suggests tight temporal transcriptional regulation during blood-feeding.</title>
        <authorList>
            <person name="de Castro M.H."/>
            <person name="de Klerk D."/>
            <person name="Pienaar R."/>
            <person name="Rees D.J.G."/>
            <person name="Mans B.J."/>
        </authorList>
    </citation>
    <scope>NUCLEOTIDE SEQUENCE</scope>
    <source>
        <tissue evidence="2">Salivary glands</tissue>
    </source>
</reference>
<accession>A0A224YL76</accession>
<dbReference type="InterPro" id="IPR012674">
    <property type="entry name" value="Calycin"/>
</dbReference>
<dbReference type="GO" id="GO:0030682">
    <property type="term" value="P:symbiont-mediated perturbation of host defenses"/>
    <property type="evidence" value="ECO:0007669"/>
    <property type="project" value="InterPro"/>
</dbReference>
<dbReference type="SUPFAM" id="SSF50814">
    <property type="entry name" value="Lipocalins"/>
    <property type="match status" value="1"/>
</dbReference>
<feature type="signal peptide" evidence="1">
    <location>
        <begin position="1"/>
        <end position="24"/>
    </location>
</feature>
<sequence>MHAPWSLWLGTIAIFDLQRSPCFAEISPYPELRPDLERYQDARRCGLKNEDYYLVYRNYPYDSNYGGTSRCVKFHAIEVFGDTHTTAKYSWGTPGFGRQYLHGRQHLASSPGYSIKNLHTITSHHVPGVWRHHTIYKNCYSCYIARHHYARGGYGCSLWRPASVISQNRIDYCDFIFDALCGSSPKYYIYDPACERTPDTFVTNMAPWDE</sequence>
<dbReference type="Pfam" id="PF02098">
    <property type="entry name" value="His_binding"/>
    <property type="match status" value="1"/>
</dbReference>
<feature type="chain" id="PRO_5013279555" evidence="1">
    <location>
        <begin position="25"/>
        <end position="210"/>
    </location>
</feature>